<proteinExistence type="predicted"/>
<keyword evidence="6 7" id="KW-0472">Membrane</keyword>
<protein>
    <submittedName>
        <fullName evidence="9">MFS transporter</fullName>
    </submittedName>
</protein>
<evidence type="ECO:0000259" key="8">
    <source>
        <dbReference type="Pfam" id="PF12832"/>
    </source>
</evidence>
<feature type="transmembrane region" description="Helical" evidence="7">
    <location>
        <begin position="7"/>
        <end position="27"/>
    </location>
</feature>
<feature type="transmembrane region" description="Helical" evidence="7">
    <location>
        <begin position="39"/>
        <end position="59"/>
    </location>
</feature>
<evidence type="ECO:0000256" key="3">
    <source>
        <dbReference type="ARBA" id="ARBA00022475"/>
    </source>
</evidence>
<dbReference type="GO" id="GO:0005886">
    <property type="term" value="C:plasma membrane"/>
    <property type="evidence" value="ECO:0007669"/>
    <property type="project" value="UniProtKB-SubCell"/>
</dbReference>
<evidence type="ECO:0000313" key="9">
    <source>
        <dbReference type="EMBL" id="MBN7774154.1"/>
    </source>
</evidence>
<evidence type="ECO:0000256" key="5">
    <source>
        <dbReference type="ARBA" id="ARBA00022989"/>
    </source>
</evidence>
<comment type="subcellular location">
    <subcellularLocation>
        <location evidence="1">Cell membrane</location>
        <topology evidence="1">Multi-pass membrane protein</topology>
    </subcellularLocation>
</comment>
<dbReference type="GO" id="GO:0015212">
    <property type="term" value="F:cytidine transmembrane transporter activity"/>
    <property type="evidence" value="ECO:0007669"/>
    <property type="project" value="TreeGrafter"/>
</dbReference>
<dbReference type="PANTHER" id="PTHR23522:SF4">
    <property type="entry name" value="NUCLEOSIDE PERMEASE NUPG-RELATED"/>
    <property type="match status" value="1"/>
</dbReference>
<keyword evidence="3" id="KW-1003">Cell membrane</keyword>
<feature type="transmembrane region" description="Helical" evidence="7">
    <location>
        <begin position="252"/>
        <end position="273"/>
    </location>
</feature>
<dbReference type="RefSeq" id="WP_206582998.1">
    <property type="nucleotide sequence ID" value="NZ_JAFJZZ010000007.1"/>
</dbReference>
<keyword evidence="5 7" id="KW-1133">Transmembrane helix</keyword>
<feature type="transmembrane region" description="Helical" evidence="7">
    <location>
        <begin position="130"/>
        <end position="147"/>
    </location>
</feature>
<evidence type="ECO:0000256" key="7">
    <source>
        <dbReference type="SAM" id="Phobius"/>
    </source>
</evidence>
<evidence type="ECO:0000256" key="4">
    <source>
        <dbReference type="ARBA" id="ARBA00022692"/>
    </source>
</evidence>
<feature type="transmembrane region" description="Helical" evidence="7">
    <location>
        <begin position="339"/>
        <end position="363"/>
    </location>
</feature>
<sequence length="404" mass="44402">MKKEYYGHVLLFTLVYGAMGVLAPLIGQYLKGIGFSGTQIGSVTATGTFVSIFAITFWGNIYNHSPNKRKVVAVVFLMAGVTGLLLMEVRQYMIFLLVFGFVYFFQSATLPLLDAMTLENQQPFGQVRKWGAIGYALAVFFAGKLATEWGSSVIFPMFCIAFMMAIFALYGFMGKGKCAHDLYACAHHESGGIQQDIENTEKGILKNKKAYSELLSNKHYMLLLICTFFVGGTNVANNTYFSFLYIEAGGTLAGVGVTFLLMVGSEALMMAFVEKIERVISLEKMIVIAMAISALRYFWYSTSPAYWMLIATCFAQGIVNGIILVEIVKEIGIIVKPHILGIAVSIYHAICSNCSAILCQYAGGVILDRYGASTVYLFFAAFNLIGVILYMASGLHKYDASTKC</sequence>
<feature type="transmembrane region" description="Helical" evidence="7">
    <location>
        <begin position="305"/>
        <end position="327"/>
    </location>
</feature>
<evidence type="ECO:0000256" key="1">
    <source>
        <dbReference type="ARBA" id="ARBA00004651"/>
    </source>
</evidence>
<comment type="caution">
    <text evidence="9">The sequence shown here is derived from an EMBL/GenBank/DDBJ whole genome shotgun (WGS) entry which is preliminary data.</text>
</comment>
<gene>
    <name evidence="9" type="ORF">JYB65_12335</name>
</gene>
<dbReference type="Pfam" id="PF12832">
    <property type="entry name" value="MFS_1_like"/>
    <property type="match status" value="1"/>
</dbReference>
<dbReference type="Proteomes" id="UP000664545">
    <property type="component" value="Unassembled WGS sequence"/>
</dbReference>
<feature type="transmembrane region" description="Helical" evidence="7">
    <location>
        <begin position="220"/>
        <end position="246"/>
    </location>
</feature>
<name>A0A939DA15_CLOAM</name>
<feature type="transmembrane region" description="Helical" evidence="7">
    <location>
        <begin position="71"/>
        <end position="87"/>
    </location>
</feature>
<keyword evidence="4 7" id="KW-0812">Transmembrane</keyword>
<evidence type="ECO:0000256" key="2">
    <source>
        <dbReference type="ARBA" id="ARBA00022448"/>
    </source>
</evidence>
<dbReference type="EMBL" id="JAFJZZ010000007">
    <property type="protein sequence ID" value="MBN7774154.1"/>
    <property type="molecule type" value="Genomic_DNA"/>
</dbReference>
<feature type="transmembrane region" description="Helical" evidence="7">
    <location>
        <begin position="93"/>
        <end position="118"/>
    </location>
</feature>
<dbReference type="InterPro" id="IPR024989">
    <property type="entry name" value="MFS_assoc_dom"/>
</dbReference>
<feature type="transmembrane region" description="Helical" evidence="7">
    <location>
        <begin position="280"/>
        <end position="299"/>
    </location>
</feature>
<dbReference type="Gene3D" id="1.20.1250.20">
    <property type="entry name" value="MFS general substrate transporter like domains"/>
    <property type="match status" value="2"/>
</dbReference>
<dbReference type="SUPFAM" id="SSF103473">
    <property type="entry name" value="MFS general substrate transporter"/>
    <property type="match status" value="1"/>
</dbReference>
<keyword evidence="10" id="KW-1185">Reference proteome</keyword>
<keyword evidence="2" id="KW-0813">Transport</keyword>
<reference evidence="9" key="1">
    <citation type="submission" date="2021-02" db="EMBL/GenBank/DDBJ databases">
        <title>Abyssanaerobacter marinus gen.nov., sp., nov, anaerobic bacterium isolated from the Onnuri vent field of Indian Ocean and suggestion of Mogibacteriaceae fam. nov., and proposal of reclassification of ambiguous this family's genus member.</title>
        <authorList>
            <person name="Kim Y.J."/>
            <person name="Yang J.-A."/>
        </authorList>
    </citation>
    <scope>NUCLEOTIDE SEQUENCE</scope>
    <source>
        <strain evidence="9">DSM 2634</strain>
    </source>
</reference>
<evidence type="ECO:0000256" key="6">
    <source>
        <dbReference type="ARBA" id="ARBA00023136"/>
    </source>
</evidence>
<evidence type="ECO:0000313" key="10">
    <source>
        <dbReference type="Proteomes" id="UP000664545"/>
    </source>
</evidence>
<accession>A0A939DA15</accession>
<dbReference type="InterPro" id="IPR036259">
    <property type="entry name" value="MFS_trans_sf"/>
</dbReference>
<organism evidence="9 10">
    <name type="scientific">Clostridium aminobutyricum</name>
    <dbReference type="NCBI Taxonomy" id="33953"/>
    <lineage>
        <taxon>Bacteria</taxon>
        <taxon>Bacillati</taxon>
        <taxon>Bacillota</taxon>
        <taxon>Clostridia</taxon>
        <taxon>Eubacteriales</taxon>
        <taxon>Clostridiaceae</taxon>
        <taxon>Clostridium</taxon>
    </lineage>
</organism>
<feature type="domain" description="Major facilitator superfamily associated" evidence="8">
    <location>
        <begin position="13"/>
        <end position="378"/>
    </location>
</feature>
<dbReference type="AlphaFoldDB" id="A0A939DA15"/>
<feature type="transmembrane region" description="Helical" evidence="7">
    <location>
        <begin position="153"/>
        <end position="173"/>
    </location>
</feature>
<dbReference type="PANTHER" id="PTHR23522">
    <property type="entry name" value="BLL5896 PROTEIN"/>
    <property type="match status" value="1"/>
</dbReference>
<feature type="transmembrane region" description="Helical" evidence="7">
    <location>
        <begin position="375"/>
        <end position="393"/>
    </location>
</feature>
<dbReference type="GO" id="GO:0015213">
    <property type="term" value="F:uridine transmembrane transporter activity"/>
    <property type="evidence" value="ECO:0007669"/>
    <property type="project" value="TreeGrafter"/>
</dbReference>